<evidence type="ECO:0000313" key="7">
    <source>
        <dbReference type="Proteomes" id="UP000698800"/>
    </source>
</evidence>
<name>A0A9P8I237_9PEZI</name>
<dbReference type="InterPro" id="IPR057983">
    <property type="entry name" value="NAA35-like_N"/>
</dbReference>
<dbReference type="EMBL" id="JAGHQL010000159">
    <property type="protein sequence ID" value="KAH0537157.1"/>
    <property type="molecule type" value="Genomic_DNA"/>
</dbReference>
<evidence type="ECO:0000313" key="6">
    <source>
        <dbReference type="EMBL" id="KAH0537157.1"/>
    </source>
</evidence>
<dbReference type="InterPro" id="IPR057982">
    <property type="entry name" value="TPR_NAA35"/>
</dbReference>
<protein>
    <submittedName>
        <fullName evidence="6">Uncharacterized protein</fullName>
    </submittedName>
</protein>
<reference evidence="6" key="1">
    <citation type="submission" date="2021-03" db="EMBL/GenBank/DDBJ databases">
        <title>Comparative genomics and phylogenomic investigation of the class Geoglossomycetes provide insights into ecological specialization and systematics.</title>
        <authorList>
            <person name="Melie T."/>
            <person name="Pirro S."/>
            <person name="Miller A.N."/>
            <person name="Quandt A."/>
        </authorList>
    </citation>
    <scope>NUCLEOTIDE SEQUENCE</scope>
    <source>
        <strain evidence="6">GBOQ0MN5Z8</strain>
    </source>
</reference>
<evidence type="ECO:0000259" key="5">
    <source>
        <dbReference type="Pfam" id="PF25789"/>
    </source>
</evidence>
<gene>
    <name evidence="6" type="ORF">FGG08_006027</name>
</gene>
<dbReference type="PANTHER" id="PTHR21373">
    <property type="entry name" value="GLUCOSE REPRESSIBLE PROTEIN MAK10"/>
    <property type="match status" value="1"/>
</dbReference>
<keyword evidence="7" id="KW-1185">Reference proteome</keyword>
<dbReference type="InterPro" id="IPR007244">
    <property type="entry name" value="Naa35_N"/>
</dbReference>
<organism evidence="6 7">
    <name type="scientific">Glutinoglossum americanum</name>
    <dbReference type="NCBI Taxonomy" id="1670608"/>
    <lineage>
        <taxon>Eukaryota</taxon>
        <taxon>Fungi</taxon>
        <taxon>Dikarya</taxon>
        <taxon>Ascomycota</taxon>
        <taxon>Pezizomycotina</taxon>
        <taxon>Geoglossomycetes</taxon>
        <taxon>Geoglossales</taxon>
        <taxon>Geoglossaceae</taxon>
        <taxon>Glutinoglossum</taxon>
    </lineage>
</organism>
<dbReference type="Pfam" id="PF25789">
    <property type="entry name" value="TPR_NAA35"/>
    <property type="match status" value="1"/>
</dbReference>
<evidence type="ECO:0000259" key="4">
    <source>
        <dbReference type="Pfam" id="PF04112"/>
    </source>
</evidence>
<feature type="domain" description="NAA35-like N-terminal" evidence="4">
    <location>
        <begin position="1"/>
        <end position="148"/>
    </location>
</feature>
<evidence type="ECO:0000256" key="3">
    <source>
        <dbReference type="ARBA" id="ARBA00022490"/>
    </source>
</evidence>
<dbReference type="AlphaFoldDB" id="A0A9P8I237"/>
<dbReference type="Pfam" id="PF04112">
    <property type="entry name" value="Mak10"/>
    <property type="match status" value="1"/>
</dbReference>
<evidence type="ECO:0000256" key="1">
    <source>
        <dbReference type="ARBA" id="ARBA00004496"/>
    </source>
</evidence>
<comment type="similarity">
    <text evidence="2">Belongs to the MAK10 family.</text>
</comment>
<feature type="domain" description="NAA35-like TPR repeats" evidence="5">
    <location>
        <begin position="363"/>
        <end position="496"/>
    </location>
</feature>
<dbReference type="PANTHER" id="PTHR21373:SF0">
    <property type="entry name" value="N-ALPHA-ACETYLTRANSFERASE 35, NATC AUXILIARY SUBUNIT"/>
    <property type="match status" value="1"/>
</dbReference>
<accession>A0A9P8I237</accession>
<comment type="caution">
    <text evidence="6">The sequence shown here is derived from an EMBL/GenBank/DDBJ whole genome shotgun (WGS) entry which is preliminary data.</text>
</comment>
<comment type="subcellular location">
    <subcellularLocation>
        <location evidence="1">Cytoplasm</location>
    </subcellularLocation>
</comment>
<dbReference type="OrthoDB" id="269405at2759"/>
<dbReference type="Proteomes" id="UP000698800">
    <property type="component" value="Unassembled WGS sequence"/>
</dbReference>
<keyword evidence="3" id="KW-0963">Cytoplasm</keyword>
<evidence type="ECO:0000256" key="2">
    <source>
        <dbReference type="ARBA" id="ARBA00006289"/>
    </source>
</evidence>
<dbReference type="GO" id="GO:0031417">
    <property type="term" value="C:NatC complex"/>
    <property type="evidence" value="ECO:0007669"/>
    <property type="project" value="InterPro"/>
</dbReference>
<proteinExistence type="inferred from homology"/>
<sequence length="652" mass="74301">MDPKMDNGYLAPGESLENEYDVTKALLPPEIIGIMDQLLCREQKMAWHQGNPLSQTLFSSLYIDKLLSTSPKVLKDACFAPQFNPAIPKENASASLLHVVLRTYCLALVKCCDFVHRRIEAEHCYEEEDFVTHLYNRSLLTEITDTEVFSLLDEALWWLEKKQARTISEHLRDALKTRLQFRKAFLGAVSKDLGIIKDPSTIEWETCAKQLQAVEDSHHLGKPVEQSFSVKIQRKLASTVPPRPMVNISFENAILHLRKLCQDGTDLAAVLDFRGSNDLLVGRGSLNMMPHMPNLVKQTFLWTFQSRKPQPSVYIRALLQTLLYSQDVVLGKISVKQLLFNDLSEIVLPADILLDSQNWGVEHPRDRRFQIRKRMDEFAARAGHAEELDNELRPFTGEEPVIDLSIAPEPIFAFPLSSWAYYHKLKQMEWIIQLGFELQIYQPDEFLGMYWYLQHIVQTRIRHLERIRGFVTRKLNEPSPLAEDPKVQKEITRSLSFLNFSMLEASATQTFSGAMFYPFLHIGLPELVPFEDFRAFVVQPQDDASRLLDAAASAIARLRKDYEIMGKMDPVTTHSTLCQEWWTKNLKDSLRAGIATGIAVATLIKAVKAMGQSTYQGRLPTVNVDLAQELSAAGQGGYHPFWIVPKITDSVK</sequence>